<keyword evidence="3 4" id="KW-0975">Bacterial flagellum</keyword>
<dbReference type="GO" id="GO:0005198">
    <property type="term" value="F:structural molecule activity"/>
    <property type="evidence" value="ECO:0007669"/>
    <property type="project" value="UniProtKB-UniRule"/>
</dbReference>
<dbReference type="Proteomes" id="UP000030905">
    <property type="component" value="Chromosome"/>
</dbReference>
<dbReference type="KEGG" id="cpae:CPAST_c18140"/>
<dbReference type="PATRIC" id="fig|1262449.3.peg.1651"/>
<comment type="subcellular location">
    <subcellularLocation>
        <location evidence="1 4">Bacterial flagellum basal body</location>
    </subcellularLocation>
</comment>
<evidence type="ECO:0000256" key="4">
    <source>
        <dbReference type="HAMAP-Rule" id="MF_00724"/>
    </source>
</evidence>
<name>A0A0H3J345_CLOPA</name>
<evidence type="ECO:0000256" key="3">
    <source>
        <dbReference type="ARBA" id="ARBA00023143"/>
    </source>
</evidence>
<dbReference type="eggNOG" id="COG1677">
    <property type="taxonomic scope" value="Bacteria"/>
</dbReference>
<dbReference type="PRINTS" id="PR01006">
    <property type="entry name" value="FLGHOOKFLIE"/>
</dbReference>
<dbReference type="GeneID" id="93073974"/>
<dbReference type="GO" id="GO:0071973">
    <property type="term" value="P:bacterial-type flagellum-dependent cell motility"/>
    <property type="evidence" value="ECO:0007669"/>
    <property type="project" value="InterPro"/>
</dbReference>
<protein>
    <recommendedName>
        <fullName evidence="4 5">Flagellar hook-basal body complex protein FliE</fullName>
    </recommendedName>
</protein>
<keyword evidence="6" id="KW-0282">Flagellum</keyword>
<accession>A0A0H3J345</accession>
<evidence type="ECO:0000313" key="8">
    <source>
        <dbReference type="Proteomes" id="UP000028042"/>
    </source>
</evidence>
<reference evidence="7" key="2">
    <citation type="submission" date="2015-10" db="EMBL/GenBank/DDBJ databases">
        <title>Improved Draft Genome Sequence of Clostridium pasteurianum Strain ATCC 6013 (DSM 525) Using a Hybrid Next-Generation Sequencing Approach.</title>
        <authorList>
            <person name="Pyne M.E."/>
            <person name="Utturkar S.M."/>
            <person name="Brown S.D."/>
            <person name="Moo-Young M."/>
            <person name="Chung D.A."/>
            <person name="Chou P.C."/>
        </authorList>
    </citation>
    <scope>NUCLEOTIDE SEQUENCE</scope>
    <source>
        <strain evidence="7">ATCC 6013</strain>
    </source>
</reference>
<dbReference type="GO" id="GO:0003774">
    <property type="term" value="F:cytoskeletal motor activity"/>
    <property type="evidence" value="ECO:0007669"/>
    <property type="project" value="InterPro"/>
</dbReference>
<comment type="similarity">
    <text evidence="2 4">Belongs to the FliE family.</text>
</comment>
<evidence type="ECO:0000256" key="5">
    <source>
        <dbReference type="NCBIfam" id="TIGR00205"/>
    </source>
</evidence>
<evidence type="ECO:0000256" key="1">
    <source>
        <dbReference type="ARBA" id="ARBA00004117"/>
    </source>
</evidence>
<evidence type="ECO:0000313" key="9">
    <source>
        <dbReference type="Proteomes" id="UP000030905"/>
    </source>
</evidence>
<dbReference type="PANTHER" id="PTHR34653:SF1">
    <property type="entry name" value="FLAGELLAR HOOK-BASAL BODY COMPLEX PROTEIN FLIE"/>
    <property type="match status" value="1"/>
</dbReference>
<dbReference type="Proteomes" id="UP000028042">
    <property type="component" value="Unassembled WGS sequence"/>
</dbReference>
<evidence type="ECO:0000313" key="6">
    <source>
        <dbReference type="EMBL" id="AJA51872.1"/>
    </source>
</evidence>
<dbReference type="RefSeq" id="WP_003443992.1">
    <property type="nucleotide sequence ID" value="NZ_ANZB01000004.1"/>
</dbReference>
<dbReference type="InterPro" id="IPR001624">
    <property type="entry name" value="FliE"/>
</dbReference>
<dbReference type="KEGG" id="cpat:CLPA_c18140"/>
<evidence type="ECO:0000256" key="2">
    <source>
        <dbReference type="ARBA" id="ARBA00009272"/>
    </source>
</evidence>
<keyword evidence="9" id="KW-1185">Reference proteome</keyword>
<proteinExistence type="inferred from homology"/>
<reference evidence="7 8" key="3">
    <citation type="journal article" name="Genome Announc.">
        <title>Improved Draft Genome Sequence of Clostridium pasteurianum Strain ATCC 6013 (DSM 525) Using a Hybrid Next-Generation Sequencing Approach.</title>
        <authorList>
            <person name="Pyne M.E."/>
            <person name="Utturkar S."/>
            <person name="Brown S.D."/>
            <person name="Moo-Young M."/>
            <person name="Chung D.A."/>
            <person name="Chou C.P."/>
        </authorList>
    </citation>
    <scope>NUCLEOTIDE SEQUENCE [LARGE SCALE GENOMIC DNA]</scope>
    <source>
        <strain evidence="7 8">ATCC 6013</strain>
    </source>
</reference>
<gene>
    <name evidence="4 6" type="primary">fliE</name>
    <name evidence="6" type="ORF">CLPA_c18140</name>
    <name evidence="7" type="ORF">CP6013_01367</name>
</gene>
<evidence type="ECO:0000313" key="7">
    <source>
        <dbReference type="EMBL" id="KRU12120.1"/>
    </source>
</evidence>
<sequence>MNISGFIPVDTLTKLNSMTGTNNTYKLDSIVGNDEDKSTDNDTAIDFSSILKDKLNEVNDKQVSADNMTNQFIAGDDVDVHQVMLSTQEAQMSLQLAVQIRNKIVESYQELNRMQV</sequence>
<dbReference type="AlphaFoldDB" id="A0A0H3J345"/>
<dbReference type="GO" id="GO:0009425">
    <property type="term" value="C:bacterial-type flagellum basal body"/>
    <property type="evidence" value="ECO:0007669"/>
    <property type="project" value="UniProtKB-SubCell"/>
</dbReference>
<dbReference type="PANTHER" id="PTHR34653">
    <property type="match status" value="1"/>
</dbReference>
<dbReference type="Pfam" id="PF02049">
    <property type="entry name" value="FliE"/>
    <property type="match status" value="1"/>
</dbReference>
<reference evidence="6 9" key="1">
    <citation type="journal article" date="2015" name="Genome Announc.">
        <title>Complete Genome Sequence of the Nitrogen-Fixing and Solvent-Producing Clostridium pasteurianum DSM 525.</title>
        <authorList>
            <person name="Poehlein A."/>
            <person name="Grosse-Honebrink A."/>
            <person name="Zhang Y."/>
            <person name="Minton N.P."/>
            <person name="Daniel R."/>
        </authorList>
    </citation>
    <scope>NUCLEOTIDE SEQUENCE [LARGE SCALE GENOMIC DNA]</scope>
    <source>
        <strain evidence="6">DSM 525</strain>
        <strain evidence="9">DSM 525 / ATCC 6013</strain>
    </source>
</reference>
<dbReference type="EMBL" id="CP009268">
    <property type="protein sequence ID" value="AJA51872.1"/>
    <property type="molecule type" value="Genomic_DNA"/>
</dbReference>
<keyword evidence="6" id="KW-0969">Cilium</keyword>
<keyword evidence="6" id="KW-0966">Cell projection</keyword>
<dbReference type="HAMAP" id="MF_00724">
    <property type="entry name" value="FliE"/>
    <property type="match status" value="1"/>
</dbReference>
<organism evidence="6 9">
    <name type="scientific">Clostridium pasteurianum DSM 525 = ATCC 6013</name>
    <dbReference type="NCBI Taxonomy" id="1262449"/>
    <lineage>
        <taxon>Bacteria</taxon>
        <taxon>Bacillati</taxon>
        <taxon>Bacillota</taxon>
        <taxon>Clostridia</taxon>
        <taxon>Eubacteriales</taxon>
        <taxon>Clostridiaceae</taxon>
        <taxon>Clostridium</taxon>
    </lineage>
</organism>
<dbReference type="NCBIfam" id="TIGR00205">
    <property type="entry name" value="fliE"/>
    <property type="match status" value="1"/>
</dbReference>
<dbReference type="EMBL" id="JPGY02000001">
    <property type="protein sequence ID" value="KRU12120.1"/>
    <property type="molecule type" value="Genomic_DNA"/>
</dbReference>